<organism evidence="3 4">
    <name type="scientific">Tothia fuscella</name>
    <dbReference type="NCBI Taxonomy" id="1048955"/>
    <lineage>
        <taxon>Eukaryota</taxon>
        <taxon>Fungi</taxon>
        <taxon>Dikarya</taxon>
        <taxon>Ascomycota</taxon>
        <taxon>Pezizomycotina</taxon>
        <taxon>Dothideomycetes</taxon>
        <taxon>Pleosporomycetidae</taxon>
        <taxon>Venturiales</taxon>
        <taxon>Cylindrosympodiaceae</taxon>
        <taxon>Tothia</taxon>
    </lineage>
</organism>
<name>A0A9P4NSY8_9PEZI</name>
<feature type="transmembrane region" description="Helical" evidence="2">
    <location>
        <begin position="25"/>
        <end position="45"/>
    </location>
</feature>
<feature type="compositionally biased region" description="Pro residues" evidence="1">
    <location>
        <begin position="135"/>
        <end position="166"/>
    </location>
</feature>
<keyword evidence="2" id="KW-1133">Transmembrane helix</keyword>
<dbReference type="AlphaFoldDB" id="A0A9P4NSY8"/>
<dbReference type="Proteomes" id="UP000800235">
    <property type="component" value="Unassembled WGS sequence"/>
</dbReference>
<keyword evidence="4" id="KW-1185">Reference proteome</keyword>
<protein>
    <recommendedName>
        <fullName evidence="5">Chitin synthesis regulation, Congo red resistance, RCR protein</fullName>
    </recommendedName>
</protein>
<feature type="compositionally biased region" description="Low complexity" evidence="1">
    <location>
        <begin position="108"/>
        <end position="134"/>
    </location>
</feature>
<reference evidence="3" key="1">
    <citation type="journal article" date="2020" name="Stud. Mycol.">
        <title>101 Dothideomycetes genomes: a test case for predicting lifestyles and emergence of pathogens.</title>
        <authorList>
            <person name="Haridas S."/>
            <person name="Albert R."/>
            <person name="Binder M."/>
            <person name="Bloem J."/>
            <person name="Labutti K."/>
            <person name="Salamov A."/>
            <person name="Andreopoulos B."/>
            <person name="Baker S."/>
            <person name="Barry K."/>
            <person name="Bills G."/>
            <person name="Bluhm B."/>
            <person name="Cannon C."/>
            <person name="Castanera R."/>
            <person name="Culley D."/>
            <person name="Daum C."/>
            <person name="Ezra D."/>
            <person name="Gonzalez J."/>
            <person name="Henrissat B."/>
            <person name="Kuo A."/>
            <person name="Liang C."/>
            <person name="Lipzen A."/>
            <person name="Lutzoni F."/>
            <person name="Magnuson J."/>
            <person name="Mondo S."/>
            <person name="Nolan M."/>
            <person name="Ohm R."/>
            <person name="Pangilinan J."/>
            <person name="Park H.-J."/>
            <person name="Ramirez L."/>
            <person name="Alfaro M."/>
            <person name="Sun H."/>
            <person name="Tritt A."/>
            <person name="Yoshinaga Y."/>
            <person name="Zwiers L.-H."/>
            <person name="Turgeon B."/>
            <person name="Goodwin S."/>
            <person name="Spatafora J."/>
            <person name="Crous P."/>
            <person name="Grigoriev I."/>
        </authorList>
    </citation>
    <scope>NUCLEOTIDE SEQUENCE</scope>
    <source>
        <strain evidence="3">CBS 130266</strain>
    </source>
</reference>
<feature type="compositionally biased region" description="Low complexity" evidence="1">
    <location>
        <begin position="70"/>
        <end position="89"/>
    </location>
</feature>
<dbReference type="PANTHER" id="PTHR28187:SF1">
    <property type="entry name" value="PROTEIN RCR1-RELATED"/>
    <property type="match status" value="1"/>
</dbReference>
<keyword evidence="2" id="KW-0472">Membrane</keyword>
<comment type="caution">
    <text evidence="3">The sequence shown here is derived from an EMBL/GenBank/DDBJ whole genome shotgun (WGS) entry which is preliminary data.</text>
</comment>
<dbReference type="InterPro" id="IPR020999">
    <property type="entry name" value="Chitin_synth_reg_RCR"/>
</dbReference>
<dbReference type="Pfam" id="PF12273">
    <property type="entry name" value="RCR"/>
    <property type="match status" value="1"/>
</dbReference>
<evidence type="ECO:0000256" key="1">
    <source>
        <dbReference type="SAM" id="MobiDB-lite"/>
    </source>
</evidence>
<gene>
    <name evidence="3" type="ORF">EJ08DRAFT_660497</name>
</gene>
<evidence type="ECO:0000313" key="3">
    <source>
        <dbReference type="EMBL" id="KAF2430818.1"/>
    </source>
</evidence>
<dbReference type="EMBL" id="MU007036">
    <property type="protein sequence ID" value="KAF2430818.1"/>
    <property type="molecule type" value="Genomic_DNA"/>
</dbReference>
<proteinExistence type="predicted"/>
<evidence type="ECO:0000313" key="4">
    <source>
        <dbReference type="Proteomes" id="UP000800235"/>
    </source>
</evidence>
<evidence type="ECO:0008006" key="5">
    <source>
        <dbReference type="Google" id="ProtNLM"/>
    </source>
</evidence>
<feature type="region of interest" description="Disordered" evidence="1">
    <location>
        <begin position="57"/>
        <end position="166"/>
    </location>
</feature>
<evidence type="ECO:0000256" key="2">
    <source>
        <dbReference type="SAM" id="Phobius"/>
    </source>
</evidence>
<dbReference type="PANTHER" id="PTHR28187">
    <property type="entry name" value="PROTEIN RCR1-RELATED"/>
    <property type="match status" value="1"/>
</dbReference>
<keyword evidence="2" id="KW-0812">Transmembrane</keyword>
<accession>A0A9P4NSY8</accession>
<sequence>MAVCYYDSFGRRRCRNNAFSSWGRWIVLGLILLFALLFLLSICITTRRRRARGHKPFYGTGWIPGAKPAQGQNVNDNANANYGNEQNYQPPYNSNNGAYAPPQEPKPTYGQGQQTYGGQQNGYEMNNNSAGYQAPPGPPPGQYQAPPGPPPGQYQAPSGPPPQQYR</sequence>
<dbReference type="GO" id="GO:0016192">
    <property type="term" value="P:vesicle-mediated transport"/>
    <property type="evidence" value="ECO:0007669"/>
    <property type="project" value="TreeGrafter"/>
</dbReference>